<dbReference type="SMART" id="SM01217">
    <property type="entry name" value="Fn3_like"/>
    <property type="match status" value="1"/>
</dbReference>
<dbReference type="InterPro" id="IPR036962">
    <property type="entry name" value="Glyco_hydro_3_N_sf"/>
</dbReference>
<dbReference type="InterPro" id="IPR026891">
    <property type="entry name" value="Fn3-like"/>
</dbReference>
<dbReference type="SUPFAM" id="SSF52279">
    <property type="entry name" value="Beta-D-glucan exohydrolase, C-terminal domain"/>
    <property type="match status" value="1"/>
</dbReference>
<evidence type="ECO:0000313" key="6">
    <source>
        <dbReference type="EMBL" id="SDN27785.1"/>
    </source>
</evidence>
<dbReference type="EMBL" id="FNHQ01000035">
    <property type="protein sequence ID" value="SDN27785.1"/>
    <property type="molecule type" value="Genomic_DNA"/>
</dbReference>
<dbReference type="RefSeq" id="WP_091652362.1">
    <property type="nucleotide sequence ID" value="NZ_FNHQ01000035.1"/>
</dbReference>
<feature type="domain" description="Fibronectin type III-like" evidence="5">
    <location>
        <begin position="588"/>
        <end position="658"/>
    </location>
</feature>
<proteinExistence type="inferred from homology"/>
<dbReference type="STRING" id="349095.SAMN05660299_02442"/>
<evidence type="ECO:0000256" key="3">
    <source>
        <dbReference type="ARBA" id="ARBA00023277"/>
    </source>
</evidence>
<dbReference type="SUPFAM" id="SSF51445">
    <property type="entry name" value="(Trans)glycosidases"/>
    <property type="match status" value="1"/>
</dbReference>
<dbReference type="PRINTS" id="PR00133">
    <property type="entry name" value="GLHYDRLASE3"/>
</dbReference>
<evidence type="ECO:0000256" key="4">
    <source>
        <dbReference type="RuleBase" id="RU361161"/>
    </source>
</evidence>
<evidence type="ECO:0000259" key="5">
    <source>
        <dbReference type="SMART" id="SM01217"/>
    </source>
</evidence>
<dbReference type="Pfam" id="PF00933">
    <property type="entry name" value="Glyco_hydro_3"/>
    <property type="match status" value="1"/>
</dbReference>
<name>A0A1H0A328_9FIRM</name>
<reference evidence="6 7" key="1">
    <citation type="submission" date="2016-10" db="EMBL/GenBank/DDBJ databases">
        <authorList>
            <person name="de Groot N.N."/>
        </authorList>
    </citation>
    <scope>NUCLEOTIDE SEQUENCE [LARGE SCALE GENOMIC DNA]</scope>
    <source>
        <strain evidence="6 7">DSM 16981</strain>
    </source>
</reference>
<dbReference type="InterPro" id="IPR036881">
    <property type="entry name" value="Glyco_hydro_3_C_sf"/>
</dbReference>
<accession>A0A1H0A328</accession>
<dbReference type="InterPro" id="IPR013783">
    <property type="entry name" value="Ig-like_fold"/>
</dbReference>
<dbReference type="PANTHER" id="PTHR42715">
    <property type="entry name" value="BETA-GLUCOSIDASE"/>
    <property type="match status" value="1"/>
</dbReference>
<dbReference type="PROSITE" id="PS00775">
    <property type="entry name" value="GLYCOSYL_HYDROL_F3"/>
    <property type="match status" value="1"/>
</dbReference>
<dbReference type="Gene3D" id="3.40.50.1700">
    <property type="entry name" value="Glycoside hydrolase family 3 C-terminal domain"/>
    <property type="match status" value="1"/>
</dbReference>
<dbReference type="InterPro" id="IPR002772">
    <property type="entry name" value="Glyco_hydro_3_C"/>
</dbReference>
<dbReference type="Gene3D" id="3.20.20.300">
    <property type="entry name" value="Glycoside hydrolase, family 3, N-terminal domain"/>
    <property type="match status" value="1"/>
</dbReference>
<dbReference type="InterPro" id="IPR001764">
    <property type="entry name" value="Glyco_hydro_3_N"/>
</dbReference>
<dbReference type="OrthoDB" id="9805821at2"/>
<gene>
    <name evidence="6" type="ORF">SAMN05660299_02442</name>
</gene>
<dbReference type="InterPro" id="IPR050288">
    <property type="entry name" value="Cellulose_deg_GH3"/>
</dbReference>
<dbReference type="Proteomes" id="UP000199309">
    <property type="component" value="Unassembled WGS sequence"/>
</dbReference>
<evidence type="ECO:0000313" key="7">
    <source>
        <dbReference type="Proteomes" id="UP000199309"/>
    </source>
</evidence>
<keyword evidence="2 4" id="KW-0378">Hydrolase</keyword>
<keyword evidence="3" id="KW-0119">Carbohydrate metabolism</keyword>
<dbReference type="Gene3D" id="2.60.40.10">
    <property type="entry name" value="Immunoglobulins"/>
    <property type="match status" value="1"/>
</dbReference>
<protein>
    <submittedName>
        <fullName evidence="6">Beta-glucosidase</fullName>
    </submittedName>
</protein>
<dbReference type="Pfam" id="PF01915">
    <property type="entry name" value="Glyco_hydro_3_C"/>
    <property type="match status" value="1"/>
</dbReference>
<dbReference type="AlphaFoldDB" id="A0A1H0A328"/>
<dbReference type="Pfam" id="PF14310">
    <property type="entry name" value="Fn3-like"/>
    <property type="match status" value="1"/>
</dbReference>
<sequence>MKNGQNANTLTLEEKINLCSGKDFWCTQEIPRLHIQETRFSDGPHGLRKQTGQADHLGTNPSLTAICFPSGAALAASFDRELLVEIGQTLGRECQAEGIDVLLGPSMNIKRSPLCGRNFEYFSEDPCVTGELAAAYIQGLQSKHIGASPKHFAVNNQENQRMYSSSDVDERTLREIYLHAFETVVDKAQPWTIMCSYNRLNGVYTSENKWLLQDILRKEWGFAGCVISDWGAVSNRPLGISAGMDLEMPGNGGKNKEAIQTALHKGVLLETELDTCAGRVAALAQRCHENRVTEKQETCSLAQDHERAIRAAERCIVLLKNSQVLPLQAKEKILFVGEFVEHPRYQGGGSSHIAAFQVETVLERIMTHETSHYVKGFRAANDHREERLLKEAETAAMMADKIVVFAGLPESYESEGYDRSHMRLPAVQNELIFRLTALHKPVIVVLQNGSPVEMPWESAVQGILELYLGGEGVGAAIWNILFGKANPSGRLAETFPQRLEDIPSYPGYSGNSYSIPYSEGIFVGYRYYEKKKLSVLYPFGYGLSYTQFAYGKLVVRQKKQAVSAANSKDVVLTAEITVKNIGDRAGREVVQLYMADQTEVVPHPEKELRDFACIYLEPGESKSVCFTLTVRDFCWYDSFQHTWWFDSGSYMLAVGKSSQNLLCKALISLINEQADHRPPCFPINPDMMLGDLLQHSWTKQYTEKEVLPYVERLLGRDRNAKTEKVFTQMVRYLPIRALRNFGVMTDVEVMRIVDEIQKICRQKT</sequence>
<dbReference type="GO" id="GO:0005975">
    <property type="term" value="P:carbohydrate metabolic process"/>
    <property type="evidence" value="ECO:0007669"/>
    <property type="project" value="InterPro"/>
</dbReference>
<dbReference type="GO" id="GO:0004553">
    <property type="term" value="F:hydrolase activity, hydrolyzing O-glycosyl compounds"/>
    <property type="evidence" value="ECO:0007669"/>
    <property type="project" value="InterPro"/>
</dbReference>
<dbReference type="PANTHER" id="PTHR42715:SF10">
    <property type="entry name" value="BETA-GLUCOSIDASE"/>
    <property type="match status" value="1"/>
</dbReference>
<evidence type="ECO:0000256" key="2">
    <source>
        <dbReference type="ARBA" id="ARBA00022801"/>
    </source>
</evidence>
<keyword evidence="4" id="KW-0326">Glycosidase</keyword>
<dbReference type="InterPro" id="IPR017853">
    <property type="entry name" value="GH"/>
</dbReference>
<keyword evidence="7" id="KW-1185">Reference proteome</keyword>
<comment type="similarity">
    <text evidence="1 4">Belongs to the glycosyl hydrolase 3 family.</text>
</comment>
<organism evidence="6 7">
    <name type="scientific">Megasphaera paucivorans</name>
    <dbReference type="NCBI Taxonomy" id="349095"/>
    <lineage>
        <taxon>Bacteria</taxon>
        <taxon>Bacillati</taxon>
        <taxon>Bacillota</taxon>
        <taxon>Negativicutes</taxon>
        <taxon>Veillonellales</taxon>
        <taxon>Veillonellaceae</taxon>
        <taxon>Megasphaera</taxon>
    </lineage>
</organism>
<evidence type="ECO:0000256" key="1">
    <source>
        <dbReference type="ARBA" id="ARBA00005336"/>
    </source>
</evidence>
<dbReference type="InterPro" id="IPR019800">
    <property type="entry name" value="Glyco_hydro_3_AS"/>
</dbReference>